<evidence type="ECO:0000313" key="4">
    <source>
        <dbReference type="Proteomes" id="UP000006054"/>
    </source>
</evidence>
<accession>I4AL48</accession>
<dbReference type="PROSITE" id="PS51257">
    <property type="entry name" value="PROKAR_LIPOPROTEIN"/>
    <property type="match status" value="1"/>
</dbReference>
<feature type="signal peptide" evidence="1">
    <location>
        <begin position="1"/>
        <end position="16"/>
    </location>
</feature>
<dbReference type="Proteomes" id="UP000006054">
    <property type="component" value="Chromosome"/>
</dbReference>
<dbReference type="InterPro" id="IPR035986">
    <property type="entry name" value="PKD_dom_sf"/>
</dbReference>
<keyword evidence="1" id="KW-0732">Signal</keyword>
<dbReference type="InterPro" id="IPR022409">
    <property type="entry name" value="PKD/Chitinase_dom"/>
</dbReference>
<organism evidence="3 4">
    <name type="scientific">Bernardetia litoralis (strain ATCC 23117 / DSM 6794 / NBRC 15988 / NCIMB 1366 / Fx l1 / Sio-4)</name>
    <name type="common">Flexibacter litoralis</name>
    <dbReference type="NCBI Taxonomy" id="880071"/>
    <lineage>
        <taxon>Bacteria</taxon>
        <taxon>Pseudomonadati</taxon>
        <taxon>Bacteroidota</taxon>
        <taxon>Cytophagia</taxon>
        <taxon>Cytophagales</taxon>
        <taxon>Bernardetiaceae</taxon>
        <taxon>Bernardetia</taxon>
    </lineage>
</organism>
<dbReference type="SMART" id="SM00089">
    <property type="entry name" value="PKD"/>
    <property type="match status" value="1"/>
</dbReference>
<dbReference type="KEGG" id="fli:Fleli_2310"/>
<dbReference type="InterPro" id="IPR013783">
    <property type="entry name" value="Ig-like_fold"/>
</dbReference>
<sequence precursor="true">MKLQNFFQLAFTFLFAALVLVSCKDDEDDTTKAPVAAFTFSPSSPRVGETVTFSNTSTDAETFVWSATDAAFSSTEANPTFAFTTEGDVQVTLTASGDGGSNAVTQTITVLGEDAPIPPVVTYPSNYTEGTDAATSRASVIVASDANGVGENDITWTNDKVWVLDGFVFVNDGQTLTIEAGTVIKGKSGQGENASALVVARGGKVIAEGTATEGIVFTAEADDLNGNLGADENGLWGGLIILGKSGLNSTPGESAIEGIPTTESRGLYGGSDDSDNSGVYRYISVRHGGTLIGAGNEINGVTFGGVGSGTIVEHIEVYANQDDGFEWFGGTVNSKYLIATACGDDAFDYDEGYRGNVQFGLIYQREDAGDRGGEHDGGTDPEDGTPYALPQFYNITSIGNPSSRTITFRDNAGGEYHNSVFANYSKGVDIEFLASGESSYKRFQAGDLKLMNNTFVEVAGNDAAVMFTVATVEGKEPTDAELAEAEAEVLASFEANGNAVGSLGITRSNVVPTEAGGETSTPSNSFFTTTDYRGAFAVGSTPWYTGWTATEAFVQ</sequence>
<dbReference type="SUPFAM" id="SSF49299">
    <property type="entry name" value="PKD domain"/>
    <property type="match status" value="1"/>
</dbReference>
<dbReference type="EMBL" id="CP003345">
    <property type="protein sequence ID" value="AFM04683.1"/>
    <property type="molecule type" value="Genomic_DNA"/>
</dbReference>
<dbReference type="CDD" id="cd00146">
    <property type="entry name" value="PKD"/>
    <property type="match status" value="1"/>
</dbReference>
<proteinExistence type="predicted"/>
<evidence type="ECO:0000259" key="2">
    <source>
        <dbReference type="PROSITE" id="PS50093"/>
    </source>
</evidence>
<dbReference type="Gene3D" id="2.60.40.10">
    <property type="entry name" value="Immunoglobulins"/>
    <property type="match status" value="1"/>
</dbReference>
<protein>
    <submittedName>
        <fullName evidence="3">PDK repeat-containing protein</fullName>
    </submittedName>
</protein>
<dbReference type="PATRIC" id="fig|880071.3.peg.2299"/>
<keyword evidence="4" id="KW-1185">Reference proteome</keyword>
<feature type="domain" description="PKD" evidence="2">
    <location>
        <begin position="50"/>
        <end position="110"/>
    </location>
</feature>
<feature type="chain" id="PRO_5003685853" evidence="1">
    <location>
        <begin position="17"/>
        <end position="555"/>
    </location>
</feature>
<evidence type="ECO:0000313" key="3">
    <source>
        <dbReference type="EMBL" id="AFM04683.1"/>
    </source>
</evidence>
<dbReference type="PANTHER" id="PTHR41339">
    <property type="entry name" value="LIPL48"/>
    <property type="match status" value="1"/>
</dbReference>
<evidence type="ECO:0000256" key="1">
    <source>
        <dbReference type="SAM" id="SignalP"/>
    </source>
</evidence>
<dbReference type="STRING" id="880071.Fleli_2310"/>
<dbReference type="HOGENOM" id="CLU_034925_2_0_10"/>
<dbReference type="InterPro" id="IPR000601">
    <property type="entry name" value="PKD_dom"/>
</dbReference>
<name>I4AL48_BERLS</name>
<dbReference type="eggNOG" id="COG3291">
    <property type="taxonomic scope" value="Bacteria"/>
</dbReference>
<dbReference type="RefSeq" id="WP_014798129.1">
    <property type="nucleotide sequence ID" value="NC_018018.1"/>
</dbReference>
<dbReference type="AlphaFoldDB" id="I4AL48"/>
<dbReference type="OrthoDB" id="1521716at2"/>
<reference evidence="4" key="1">
    <citation type="submission" date="2012-06" db="EMBL/GenBank/DDBJ databases">
        <title>The complete genome of Flexibacter litoralis DSM 6794.</title>
        <authorList>
            <person name="Lucas S."/>
            <person name="Copeland A."/>
            <person name="Lapidus A."/>
            <person name="Glavina del Rio T."/>
            <person name="Dalin E."/>
            <person name="Tice H."/>
            <person name="Bruce D."/>
            <person name="Goodwin L."/>
            <person name="Pitluck S."/>
            <person name="Peters L."/>
            <person name="Ovchinnikova G."/>
            <person name="Lu M."/>
            <person name="Kyrpides N."/>
            <person name="Mavromatis K."/>
            <person name="Ivanova N."/>
            <person name="Brettin T."/>
            <person name="Detter J.C."/>
            <person name="Han C."/>
            <person name="Larimer F."/>
            <person name="Land M."/>
            <person name="Hauser L."/>
            <person name="Markowitz V."/>
            <person name="Cheng J.-F."/>
            <person name="Hugenholtz P."/>
            <person name="Woyke T."/>
            <person name="Wu D."/>
            <person name="Spring S."/>
            <person name="Lang E."/>
            <person name="Kopitz M."/>
            <person name="Brambilla E."/>
            <person name="Klenk H.-P."/>
            <person name="Eisen J.A."/>
        </authorList>
    </citation>
    <scope>NUCLEOTIDE SEQUENCE [LARGE SCALE GENOMIC DNA]</scope>
    <source>
        <strain evidence="4">ATCC 23117 / DSM 6794 / NBRC 15988 / NCIMB 1366 / Sio-4</strain>
    </source>
</reference>
<gene>
    <name evidence="3" type="ordered locus">Fleli_2310</name>
</gene>
<dbReference type="PANTHER" id="PTHR41339:SF1">
    <property type="entry name" value="SECRETED PROTEIN"/>
    <property type="match status" value="1"/>
</dbReference>
<dbReference type="PROSITE" id="PS50093">
    <property type="entry name" value="PKD"/>
    <property type="match status" value="1"/>
</dbReference>